<feature type="signal peptide" evidence="1">
    <location>
        <begin position="1"/>
        <end position="18"/>
    </location>
</feature>
<feature type="chain" id="PRO_5015085612" evidence="1">
    <location>
        <begin position="19"/>
        <end position="175"/>
    </location>
</feature>
<evidence type="ECO:0000313" key="3">
    <source>
        <dbReference type="EMBL" id="PRP84194.1"/>
    </source>
</evidence>
<proteinExistence type="predicted"/>
<dbReference type="Proteomes" id="UP000241769">
    <property type="component" value="Unassembled WGS sequence"/>
</dbReference>
<keyword evidence="1" id="KW-0732">Signal</keyword>
<protein>
    <submittedName>
        <fullName evidence="3">Uncharacterized protein</fullName>
    </submittedName>
</protein>
<evidence type="ECO:0000313" key="4">
    <source>
        <dbReference type="Proteomes" id="UP000241769"/>
    </source>
</evidence>
<dbReference type="EMBL" id="MDYQ01000118">
    <property type="protein sequence ID" value="PRP81776.1"/>
    <property type="molecule type" value="Genomic_DNA"/>
</dbReference>
<organism evidence="3 4">
    <name type="scientific">Planoprotostelium fungivorum</name>
    <dbReference type="NCBI Taxonomy" id="1890364"/>
    <lineage>
        <taxon>Eukaryota</taxon>
        <taxon>Amoebozoa</taxon>
        <taxon>Evosea</taxon>
        <taxon>Variosea</taxon>
        <taxon>Cavosteliida</taxon>
        <taxon>Cavosteliaceae</taxon>
        <taxon>Planoprotostelium</taxon>
    </lineage>
</organism>
<dbReference type="InParanoid" id="A0A2P6NJS6"/>
<keyword evidence="4" id="KW-1185">Reference proteome</keyword>
<reference evidence="3 4" key="1">
    <citation type="journal article" date="2018" name="Genome Biol. Evol.">
        <title>Multiple Roots of Fruiting Body Formation in Amoebozoa.</title>
        <authorList>
            <person name="Hillmann F."/>
            <person name="Forbes G."/>
            <person name="Novohradska S."/>
            <person name="Ferling I."/>
            <person name="Riege K."/>
            <person name="Groth M."/>
            <person name="Westermann M."/>
            <person name="Marz M."/>
            <person name="Spaller T."/>
            <person name="Winckler T."/>
            <person name="Schaap P."/>
            <person name="Glockner G."/>
        </authorList>
    </citation>
    <scope>NUCLEOTIDE SEQUENCE [LARGE SCALE GENOMIC DNA]</scope>
    <source>
        <strain evidence="3 4">Jena</strain>
    </source>
</reference>
<dbReference type="AlphaFoldDB" id="A0A2P6NJS6"/>
<dbReference type="EMBL" id="MDYQ01000068">
    <property type="protein sequence ID" value="PRP84194.1"/>
    <property type="molecule type" value="Genomic_DNA"/>
</dbReference>
<gene>
    <name evidence="3" type="ORF">PROFUN_08394</name>
    <name evidence="2" type="ORF">PROFUN_10646</name>
</gene>
<name>A0A2P6NJS6_9EUKA</name>
<accession>A0A2P6NJS6</accession>
<evidence type="ECO:0000313" key="2">
    <source>
        <dbReference type="EMBL" id="PRP81776.1"/>
    </source>
</evidence>
<comment type="caution">
    <text evidence="3">The sequence shown here is derived from an EMBL/GenBank/DDBJ whole genome shotgun (WGS) entry which is preliminary data.</text>
</comment>
<evidence type="ECO:0000256" key="1">
    <source>
        <dbReference type="SAM" id="SignalP"/>
    </source>
</evidence>
<sequence>MKLLLVTVGLAALCLVSAQSFKAAGPGGAASYQSDQVSRLLTIASVLKGGENDADDRGLLSDINIIGNFIGGKKNRIDAINGFGGDFSGFGRKRNFDELFGGYGDDVTDFSLIDAVYQLVTPHRKAASSPFGGYAAATDDFSLLRDLNVIGNFIGGKENRIDAINGYKGIGSGAF</sequence>